<dbReference type="AlphaFoldDB" id="A0A0V1ME07"/>
<keyword evidence="10" id="KW-1185">Reference proteome</keyword>
<feature type="domain" description="C2H2-type" evidence="8">
    <location>
        <begin position="175"/>
        <end position="204"/>
    </location>
</feature>
<gene>
    <name evidence="9" type="primary">Yy1</name>
    <name evidence="9" type="ORF">T10_2347</name>
</gene>
<evidence type="ECO:0000256" key="1">
    <source>
        <dbReference type="ARBA" id="ARBA00022723"/>
    </source>
</evidence>
<evidence type="ECO:0000256" key="5">
    <source>
        <dbReference type="PROSITE-ProRule" id="PRU00042"/>
    </source>
</evidence>
<dbReference type="STRING" id="268474.A0A0V1ME07"/>
<feature type="compositionally biased region" description="Basic and acidic residues" evidence="6">
    <location>
        <begin position="72"/>
        <end position="86"/>
    </location>
</feature>
<dbReference type="GO" id="GO:0000785">
    <property type="term" value="C:chromatin"/>
    <property type="evidence" value="ECO:0007669"/>
    <property type="project" value="TreeGrafter"/>
</dbReference>
<dbReference type="Gene3D" id="3.30.160.60">
    <property type="entry name" value="Classic Zinc Finger"/>
    <property type="match status" value="4"/>
</dbReference>
<keyword evidence="3 5" id="KW-0863">Zinc-finger</keyword>
<dbReference type="GO" id="GO:0031519">
    <property type="term" value="C:PcG protein complex"/>
    <property type="evidence" value="ECO:0007669"/>
    <property type="project" value="TreeGrafter"/>
</dbReference>
<dbReference type="PROSITE" id="PS00028">
    <property type="entry name" value="ZINC_FINGER_C2H2_1"/>
    <property type="match status" value="4"/>
</dbReference>
<keyword evidence="7" id="KW-1133">Transmembrane helix</keyword>
<keyword evidence="1" id="KW-0479">Metal-binding</keyword>
<evidence type="ECO:0000256" key="6">
    <source>
        <dbReference type="SAM" id="MobiDB-lite"/>
    </source>
</evidence>
<accession>A0A0V1ME07</accession>
<evidence type="ECO:0000256" key="3">
    <source>
        <dbReference type="ARBA" id="ARBA00022771"/>
    </source>
</evidence>
<evidence type="ECO:0000256" key="2">
    <source>
        <dbReference type="ARBA" id="ARBA00022737"/>
    </source>
</evidence>
<feature type="domain" description="C2H2-type" evidence="8">
    <location>
        <begin position="117"/>
        <end position="144"/>
    </location>
</feature>
<protein>
    <submittedName>
        <fullName evidence="9">Transcriptional repressor protein YY1</fullName>
    </submittedName>
</protein>
<evidence type="ECO:0000313" key="10">
    <source>
        <dbReference type="Proteomes" id="UP000054843"/>
    </source>
</evidence>
<proteinExistence type="predicted"/>
<dbReference type="GO" id="GO:0000978">
    <property type="term" value="F:RNA polymerase II cis-regulatory region sequence-specific DNA binding"/>
    <property type="evidence" value="ECO:0007669"/>
    <property type="project" value="TreeGrafter"/>
</dbReference>
<dbReference type="Proteomes" id="UP000054843">
    <property type="component" value="Unassembled WGS sequence"/>
</dbReference>
<evidence type="ECO:0000259" key="8">
    <source>
        <dbReference type="PROSITE" id="PS50157"/>
    </source>
</evidence>
<dbReference type="InterPro" id="IPR036236">
    <property type="entry name" value="Znf_C2H2_sf"/>
</dbReference>
<reference evidence="9 10" key="1">
    <citation type="submission" date="2015-01" db="EMBL/GenBank/DDBJ databases">
        <title>Evolution of Trichinella species and genotypes.</title>
        <authorList>
            <person name="Korhonen P.K."/>
            <person name="Edoardo P."/>
            <person name="Giuseppe L.R."/>
            <person name="Gasser R.B."/>
        </authorList>
    </citation>
    <scope>NUCLEOTIDE SEQUENCE [LARGE SCALE GENOMIC DNA]</scope>
    <source>
        <strain evidence="9">ISS1980</strain>
    </source>
</reference>
<dbReference type="EMBL" id="JYDO01000121">
    <property type="protein sequence ID" value="KRZ70084.1"/>
    <property type="molecule type" value="Genomic_DNA"/>
</dbReference>
<evidence type="ECO:0000256" key="7">
    <source>
        <dbReference type="SAM" id="Phobius"/>
    </source>
</evidence>
<feature type="domain" description="C2H2-type" evidence="8">
    <location>
        <begin position="145"/>
        <end position="174"/>
    </location>
</feature>
<organism evidence="9 10">
    <name type="scientific">Trichinella papuae</name>
    <dbReference type="NCBI Taxonomy" id="268474"/>
    <lineage>
        <taxon>Eukaryota</taxon>
        <taxon>Metazoa</taxon>
        <taxon>Ecdysozoa</taxon>
        <taxon>Nematoda</taxon>
        <taxon>Enoplea</taxon>
        <taxon>Dorylaimia</taxon>
        <taxon>Trichinellida</taxon>
        <taxon>Trichinellidae</taxon>
        <taxon>Trichinella</taxon>
    </lineage>
</organism>
<dbReference type="PANTHER" id="PTHR14003">
    <property type="entry name" value="TRANSCRIPTIONAL REPRESSOR PROTEIN YY"/>
    <property type="match status" value="1"/>
</dbReference>
<dbReference type="GO" id="GO:0008270">
    <property type="term" value="F:zinc ion binding"/>
    <property type="evidence" value="ECO:0007669"/>
    <property type="project" value="UniProtKB-KW"/>
</dbReference>
<dbReference type="PROSITE" id="PS50157">
    <property type="entry name" value="ZINC_FINGER_C2H2_2"/>
    <property type="match status" value="4"/>
</dbReference>
<dbReference type="GO" id="GO:0000981">
    <property type="term" value="F:DNA-binding transcription factor activity, RNA polymerase II-specific"/>
    <property type="evidence" value="ECO:0007669"/>
    <property type="project" value="TreeGrafter"/>
</dbReference>
<keyword evidence="7" id="KW-0812">Transmembrane</keyword>
<feature type="transmembrane region" description="Helical" evidence="7">
    <location>
        <begin position="215"/>
        <end position="239"/>
    </location>
</feature>
<sequence length="285" mass="32975">MSRFLLNKLNEINLAEWDHRNVILISNNKKYSIEAWVCDGNLHSEIFASNASNKESEHLNDTNWLNPSINDGRSEESRTEKDDPTKPFKCPHRGCNKAFAKQKYVRQHLQRHGPRTHMCTRCNKAFDDSSKLKRHNLIHSKEKPHVCPVDGCGKSFSVYYNMKVHLGTHSKYKPHACVFPGCNKRFLQLVNLRAHVKIHNKDNCLENVISLLSCWYLTSLFCSTFVLLIVVVIIINNIIEKLTRVKNFGHSSRTAKANQLDHELIVHMKHLSKNGQREKLCCFFV</sequence>
<evidence type="ECO:0000256" key="4">
    <source>
        <dbReference type="ARBA" id="ARBA00022833"/>
    </source>
</evidence>
<keyword evidence="2" id="KW-0677">Repeat</keyword>
<evidence type="ECO:0000313" key="9">
    <source>
        <dbReference type="EMBL" id="KRZ70084.1"/>
    </source>
</evidence>
<feature type="region of interest" description="Disordered" evidence="6">
    <location>
        <begin position="57"/>
        <end position="88"/>
    </location>
</feature>
<dbReference type="FunFam" id="3.30.160.60:FF:000446">
    <property type="entry name" value="Zinc finger protein"/>
    <property type="match status" value="1"/>
</dbReference>
<keyword evidence="4" id="KW-0862">Zinc</keyword>
<comment type="caution">
    <text evidence="9">The sequence shown here is derived from an EMBL/GenBank/DDBJ whole genome shotgun (WGS) entry which is preliminary data.</text>
</comment>
<dbReference type="SMART" id="SM00355">
    <property type="entry name" value="ZnF_C2H2"/>
    <property type="match status" value="4"/>
</dbReference>
<dbReference type="GO" id="GO:0000122">
    <property type="term" value="P:negative regulation of transcription by RNA polymerase II"/>
    <property type="evidence" value="ECO:0007669"/>
    <property type="project" value="UniProtKB-ARBA"/>
</dbReference>
<dbReference type="GO" id="GO:0005667">
    <property type="term" value="C:transcription regulator complex"/>
    <property type="evidence" value="ECO:0007669"/>
    <property type="project" value="TreeGrafter"/>
</dbReference>
<dbReference type="PANTHER" id="PTHR14003:SF19">
    <property type="entry name" value="YY2 TRANSCRIPTION FACTOR"/>
    <property type="match status" value="1"/>
</dbReference>
<dbReference type="OrthoDB" id="5862433at2759"/>
<name>A0A0V1ME07_9BILA</name>
<keyword evidence="7" id="KW-0472">Membrane</keyword>
<dbReference type="Pfam" id="PF00096">
    <property type="entry name" value="zf-C2H2"/>
    <property type="match status" value="3"/>
</dbReference>
<feature type="domain" description="C2H2-type" evidence="8">
    <location>
        <begin position="88"/>
        <end position="112"/>
    </location>
</feature>
<feature type="compositionally biased region" description="Polar residues" evidence="6">
    <location>
        <begin position="61"/>
        <end position="71"/>
    </location>
</feature>
<dbReference type="InterPro" id="IPR013087">
    <property type="entry name" value="Znf_C2H2_type"/>
</dbReference>
<dbReference type="SUPFAM" id="SSF57667">
    <property type="entry name" value="beta-beta-alpha zinc fingers"/>
    <property type="match status" value="3"/>
</dbReference>